<dbReference type="Proteomes" id="UP000178636">
    <property type="component" value="Unassembled WGS sequence"/>
</dbReference>
<organism evidence="2 3">
    <name type="scientific">Candidatus Lloydbacteria bacterium RIFCSPHIGHO2_02_FULL_54_17</name>
    <dbReference type="NCBI Taxonomy" id="1798664"/>
    <lineage>
        <taxon>Bacteria</taxon>
        <taxon>Candidatus Lloydiibacteriota</taxon>
    </lineage>
</organism>
<dbReference type="STRING" id="1798664.A3C93_06095"/>
<comment type="caution">
    <text evidence="2">The sequence shown here is derived from an EMBL/GenBank/DDBJ whole genome shotgun (WGS) entry which is preliminary data.</text>
</comment>
<feature type="compositionally biased region" description="Basic and acidic residues" evidence="1">
    <location>
        <begin position="50"/>
        <end position="61"/>
    </location>
</feature>
<evidence type="ECO:0000313" key="2">
    <source>
        <dbReference type="EMBL" id="OGZ12650.1"/>
    </source>
</evidence>
<dbReference type="AlphaFoldDB" id="A0A1G2DIE8"/>
<gene>
    <name evidence="2" type="ORF">A3C93_06095</name>
</gene>
<name>A0A1G2DIE8_9BACT</name>
<evidence type="ECO:0000256" key="1">
    <source>
        <dbReference type="SAM" id="MobiDB-lite"/>
    </source>
</evidence>
<accession>A0A1G2DIE8</accession>
<dbReference type="EMBL" id="MHLO01000016">
    <property type="protein sequence ID" value="OGZ12650.1"/>
    <property type="molecule type" value="Genomic_DNA"/>
</dbReference>
<evidence type="ECO:0000313" key="3">
    <source>
        <dbReference type="Proteomes" id="UP000178636"/>
    </source>
</evidence>
<reference evidence="2 3" key="1">
    <citation type="journal article" date="2016" name="Nat. Commun.">
        <title>Thousands of microbial genomes shed light on interconnected biogeochemical processes in an aquifer system.</title>
        <authorList>
            <person name="Anantharaman K."/>
            <person name="Brown C.T."/>
            <person name="Hug L.A."/>
            <person name="Sharon I."/>
            <person name="Castelle C.J."/>
            <person name="Probst A.J."/>
            <person name="Thomas B.C."/>
            <person name="Singh A."/>
            <person name="Wilkins M.J."/>
            <person name="Karaoz U."/>
            <person name="Brodie E.L."/>
            <person name="Williams K.H."/>
            <person name="Hubbard S.S."/>
            <person name="Banfield J.F."/>
        </authorList>
    </citation>
    <scope>NUCLEOTIDE SEQUENCE [LARGE SCALE GENOMIC DNA]</scope>
</reference>
<feature type="region of interest" description="Disordered" evidence="1">
    <location>
        <begin position="42"/>
        <end position="74"/>
    </location>
</feature>
<sequence length="86" mass="10171">MHMEKGLGLQTNERDRLAELRRIQMDREFTADELAEFKTLSSMETPSATEEERREYVELSRRQTAGTDWTPDDARRAQELLKKLEK</sequence>
<proteinExistence type="predicted"/>
<protein>
    <submittedName>
        <fullName evidence="2">Uncharacterized protein</fullName>
    </submittedName>
</protein>